<evidence type="ECO:0000259" key="1">
    <source>
        <dbReference type="Pfam" id="PF10881"/>
    </source>
</evidence>
<comment type="caution">
    <text evidence="2">The sequence shown here is derived from an EMBL/GenBank/DDBJ whole genome shotgun (WGS) entry which is preliminary data.</text>
</comment>
<dbReference type="RefSeq" id="WP_086742599.1">
    <property type="nucleotide sequence ID" value="NZ_MWPV01000001.1"/>
</dbReference>
<organism evidence="2 3">
    <name type="scientific">Pseudoalteromonas ulvae</name>
    <dbReference type="NCBI Taxonomy" id="107327"/>
    <lineage>
        <taxon>Bacteria</taxon>
        <taxon>Pseudomonadati</taxon>
        <taxon>Pseudomonadota</taxon>
        <taxon>Gammaproteobacteria</taxon>
        <taxon>Alteromonadales</taxon>
        <taxon>Pseudoalteromonadaceae</taxon>
        <taxon>Pseudoalteromonas</taxon>
    </lineage>
</organism>
<accession>A0A244CUU0</accession>
<name>A0A244CUU0_PSEDV</name>
<protein>
    <recommendedName>
        <fullName evidence="1">DUF2726 domain-containing protein</fullName>
    </recommendedName>
</protein>
<sequence>MEFVLLSILVLVVIAAVIAGRMTDSGNPYPFKSKTSLFTQVEKSFLTLLEQSVGNDYKVVSRVKLIDVIDFKSGINEKNKRTALTKAKNKQLDFVLLDKQNLNIVAAIDLVNNNNKEGHKAQKDWFVGGALESAGIPHIRMKVKAGYKSSEVRQAILFKLGKKAVKPPIVKAKTIMRPAVLSPSQVKASNSTALAQVS</sequence>
<reference evidence="2 3" key="1">
    <citation type="submission" date="2017-02" db="EMBL/GenBank/DDBJ databases">
        <title>Pseudoalteromonas ulvae TC14 Genome.</title>
        <authorList>
            <person name="Molmeret M."/>
        </authorList>
    </citation>
    <scope>NUCLEOTIDE SEQUENCE [LARGE SCALE GENOMIC DNA]</scope>
    <source>
        <strain evidence="2">TC14</strain>
    </source>
</reference>
<keyword evidence="3" id="KW-1185">Reference proteome</keyword>
<dbReference type="OrthoDB" id="5600508at2"/>
<feature type="domain" description="DUF2726" evidence="1">
    <location>
        <begin position="36"/>
        <end position="159"/>
    </location>
</feature>
<evidence type="ECO:0000313" key="3">
    <source>
        <dbReference type="Proteomes" id="UP000194841"/>
    </source>
</evidence>
<gene>
    <name evidence="2" type="ORF">B1199_02730</name>
</gene>
<dbReference type="InterPro" id="IPR024402">
    <property type="entry name" value="DUF2726"/>
</dbReference>
<dbReference type="Pfam" id="PF10881">
    <property type="entry name" value="DUF2726"/>
    <property type="match status" value="1"/>
</dbReference>
<dbReference type="EMBL" id="MWPV01000001">
    <property type="protein sequence ID" value="OUL59206.1"/>
    <property type="molecule type" value="Genomic_DNA"/>
</dbReference>
<evidence type="ECO:0000313" key="2">
    <source>
        <dbReference type="EMBL" id="OUL59206.1"/>
    </source>
</evidence>
<proteinExistence type="predicted"/>
<dbReference type="AlphaFoldDB" id="A0A244CUU0"/>
<dbReference type="Proteomes" id="UP000194841">
    <property type="component" value="Unassembled WGS sequence"/>
</dbReference>